<accession>A0A5R9J0P9</accession>
<evidence type="ECO:0000313" key="2">
    <source>
        <dbReference type="EMBL" id="TLU71245.1"/>
    </source>
</evidence>
<protein>
    <submittedName>
        <fullName evidence="2">Universal stress protein</fullName>
    </submittedName>
</protein>
<dbReference type="Proteomes" id="UP000305654">
    <property type="component" value="Unassembled WGS sequence"/>
</dbReference>
<dbReference type="OrthoDB" id="9804721at2"/>
<dbReference type="AlphaFoldDB" id="A0A5R9J0P9"/>
<dbReference type="EMBL" id="VCDI01000007">
    <property type="protein sequence ID" value="TLU71245.1"/>
    <property type="molecule type" value="Genomic_DNA"/>
</dbReference>
<gene>
    <name evidence="2" type="ORF">FE263_17215</name>
</gene>
<sequence length="275" mass="29442">MNCDTFLLHLRPGRSNAALLQAAADLAARCGARLAGITACQPMQIVYSEGCFIGDLIEQDLVAIGRDIAQAEAEFRATPGVEAGPLAWRSGNTQLGLANYLATQARSADLLIVGGRRPSSADATRDPDIGALIMQVGRPVLVVPEEAPTLDLGRILVAWKDTREARRATLDALPLLKLAAHVAIVEIAGRHHAQEAHERVSDVARWLHTHGIEAEASVRQSQGEDASLLDAVAQDMAADLVVAGAYGHSRLREWALGGVTRDLLLRLDRCVLLSH</sequence>
<comment type="similarity">
    <text evidence="1">Belongs to the universal stress protein A family.</text>
</comment>
<dbReference type="PANTHER" id="PTHR46268">
    <property type="entry name" value="STRESS RESPONSE PROTEIN NHAX"/>
    <property type="match status" value="1"/>
</dbReference>
<reference evidence="2 3" key="1">
    <citation type="submission" date="2019-05" db="EMBL/GenBank/DDBJ databases">
        <authorList>
            <person name="Pankratov T."/>
            <person name="Grouzdev D."/>
        </authorList>
    </citation>
    <scope>NUCLEOTIDE SEQUENCE [LARGE SCALE GENOMIC DNA]</scope>
    <source>
        <strain evidence="2 3">KEBCLARHB70R</strain>
    </source>
</reference>
<dbReference type="CDD" id="cd00293">
    <property type="entry name" value="USP-like"/>
    <property type="match status" value="1"/>
</dbReference>
<proteinExistence type="inferred from homology"/>
<dbReference type="RefSeq" id="WP_138327282.1">
    <property type="nucleotide sequence ID" value="NZ_VCDI01000007.1"/>
</dbReference>
<dbReference type="Gene3D" id="3.40.50.12370">
    <property type="match status" value="1"/>
</dbReference>
<dbReference type="SUPFAM" id="SSF52402">
    <property type="entry name" value="Adenine nucleotide alpha hydrolases-like"/>
    <property type="match status" value="2"/>
</dbReference>
<keyword evidence="3" id="KW-1185">Reference proteome</keyword>
<dbReference type="PANTHER" id="PTHR46268:SF15">
    <property type="entry name" value="UNIVERSAL STRESS PROTEIN HP_0031"/>
    <property type="match status" value="1"/>
</dbReference>
<evidence type="ECO:0000256" key="1">
    <source>
        <dbReference type="ARBA" id="ARBA00008791"/>
    </source>
</evidence>
<name>A0A5R9J0P9_9PROT</name>
<comment type="caution">
    <text evidence="2">The sequence shown here is derived from an EMBL/GenBank/DDBJ whole genome shotgun (WGS) entry which is preliminary data.</text>
</comment>
<organism evidence="2 3">
    <name type="scientific">Lichenicoccus roseus</name>
    <dbReference type="NCBI Taxonomy" id="2683649"/>
    <lineage>
        <taxon>Bacteria</taxon>
        <taxon>Pseudomonadati</taxon>
        <taxon>Pseudomonadota</taxon>
        <taxon>Alphaproteobacteria</taxon>
        <taxon>Acetobacterales</taxon>
        <taxon>Acetobacteraceae</taxon>
        <taxon>Lichenicoccus</taxon>
    </lineage>
</organism>
<evidence type="ECO:0000313" key="3">
    <source>
        <dbReference type="Proteomes" id="UP000305654"/>
    </source>
</evidence>